<reference evidence="6" key="1">
    <citation type="submission" date="2018-05" db="EMBL/GenBank/DDBJ databases">
        <authorList>
            <person name="Lanie J.A."/>
            <person name="Ng W.-L."/>
            <person name="Kazmierczak K.M."/>
            <person name="Andrzejewski T.M."/>
            <person name="Davidsen T.M."/>
            <person name="Wayne K.J."/>
            <person name="Tettelin H."/>
            <person name="Glass J.I."/>
            <person name="Rusch D."/>
            <person name="Podicherti R."/>
            <person name="Tsui H.-C.T."/>
            <person name="Winkler M.E."/>
        </authorList>
    </citation>
    <scope>NUCLEOTIDE SEQUENCE</scope>
</reference>
<evidence type="ECO:0000259" key="4">
    <source>
        <dbReference type="Pfam" id="PF00775"/>
    </source>
</evidence>
<dbReference type="SUPFAM" id="SSF49482">
    <property type="entry name" value="Aromatic compound dioxygenase"/>
    <property type="match status" value="1"/>
</dbReference>
<evidence type="ECO:0000256" key="3">
    <source>
        <dbReference type="ARBA" id="ARBA00023002"/>
    </source>
</evidence>
<sequence>MKRRTFIKNGIIGTIGAGIMPGSILSSRDCTITHSDILGPYWSQNHPQRTILANSEEPGTRIFISGVVTTDDCETPIQNALVDVWHANDDGCYTVFQECQSGNSNNDPYNLRGIIVTDQNGYYGFESIFPGYYTGRPRHFHYKITSPSGLELVTQCYFEVDPLIDGDWEENHPGLVIPLEETENGLVGILDIVMNEEASVVSIDNKPFTSPNRFSLDTVYPNPFNNSIKIDFTINNFGYVDIGIYDITGKWVLNLIGKQMHSGKYNIVWKGDDMAGNAVASGSYLVMMKFGSSIQTKKIKLIK</sequence>
<proteinExistence type="inferred from homology"/>
<keyword evidence="2" id="KW-0223">Dioxygenase</keyword>
<feature type="domain" description="Intradiol ring-cleavage dioxygenases" evidence="4">
    <location>
        <begin position="39"/>
        <end position="181"/>
    </location>
</feature>
<dbReference type="GO" id="GO:0008199">
    <property type="term" value="F:ferric iron binding"/>
    <property type="evidence" value="ECO:0007669"/>
    <property type="project" value="InterPro"/>
</dbReference>
<dbReference type="PANTHER" id="PTHR33711">
    <property type="entry name" value="DIOXYGENASE, PUTATIVE (AFU_ORTHOLOGUE AFUA_2G02910)-RELATED"/>
    <property type="match status" value="1"/>
</dbReference>
<dbReference type="PANTHER" id="PTHR33711:SF10">
    <property type="entry name" value="INTRADIOL RING-CLEAVAGE DIOXYGENASES DOMAIN-CONTAINING PROTEIN"/>
    <property type="match status" value="1"/>
</dbReference>
<protein>
    <recommendedName>
        <fullName evidence="7">Intradiol ring-cleavage dioxygenases domain-containing protein</fullName>
    </recommendedName>
</protein>
<dbReference type="Pfam" id="PF00775">
    <property type="entry name" value="Dioxygenase_C"/>
    <property type="match status" value="1"/>
</dbReference>
<dbReference type="InterPro" id="IPR050770">
    <property type="entry name" value="Intradiol_RC_Dioxygenase"/>
</dbReference>
<dbReference type="EMBL" id="UINC01077834">
    <property type="protein sequence ID" value="SVC18331.1"/>
    <property type="molecule type" value="Genomic_DNA"/>
</dbReference>
<dbReference type="AlphaFoldDB" id="A0A382K6Q5"/>
<dbReference type="GO" id="GO:0016702">
    <property type="term" value="F:oxidoreductase activity, acting on single donors with incorporation of molecular oxygen, incorporation of two atoms of oxygen"/>
    <property type="evidence" value="ECO:0007669"/>
    <property type="project" value="InterPro"/>
</dbReference>
<dbReference type="NCBIfam" id="TIGR04183">
    <property type="entry name" value="Por_Secre_tail"/>
    <property type="match status" value="1"/>
</dbReference>
<feature type="domain" description="Secretion system C-terminal sorting" evidence="5">
    <location>
        <begin position="219"/>
        <end position="299"/>
    </location>
</feature>
<dbReference type="InterPro" id="IPR026444">
    <property type="entry name" value="Secre_tail"/>
</dbReference>
<accession>A0A382K6Q5</accession>
<dbReference type="InterPro" id="IPR015889">
    <property type="entry name" value="Intradiol_dOase_core"/>
</dbReference>
<evidence type="ECO:0008006" key="7">
    <source>
        <dbReference type="Google" id="ProtNLM"/>
    </source>
</evidence>
<evidence type="ECO:0000256" key="1">
    <source>
        <dbReference type="ARBA" id="ARBA00007825"/>
    </source>
</evidence>
<gene>
    <name evidence="6" type="ORF">METZ01_LOCUS271185</name>
</gene>
<evidence type="ECO:0000313" key="6">
    <source>
        <dbReference type="EMBL" id="SVC18331.1"/>
    </source>
</evidence>
<dbReference type="Pfam" id="PF18962">
    <property type="entry name" value="Por_Secre_tail"/>
    <property type="match status" value="1"/>
</dbReference>
<comment type="similarity">
    <text evidence="1">Belongs to the intradiol ring-cleavage dioxygenase family.</text>
</comment>
<dbReference type="InterPro" id="IPR000627">
    <property type="entry name" value="Intradiol_dOase_C"/>
</dbReference>
<organism evidence="6">
    <name type="scientific">marine metagenome</name>
    <dbReference type="NCBI Taxonomy" id="408172"/>
    <lineage>
        <taxon>unclassified sequences</taxon>
        <taxon>metagenomes</taxon>
        <taxon>ecological metagenomes</taxon>
    </lineage>
</organism>
<evidence type="ECO:0000256" key="2">
    <source>
        <dbReference type="ARBA" id="ARBA00022964"/>
    </source>
</evidence>
<dbReference type="Gene3D" id="2.60.130.10">
    <property type="entry name" value="Aromatic compound dioxygenase"/>
    <property type="match status" value="1"/>
</dbReference>
<name>A0A382K6Q5_9ZZZZ</name>
<keyword evidence="3" id="KW-0560">Oxidoreductase</keyword>
<dbReference type="Gene3D" id="2.60.40.4070">
    <property type="match status" value="1"/>
</dbReference>
<evidence type="ECO:0000259" key="5">
    <source>
        <dbReference type="Pfam" id="PF18962"/>
    </source>
</evidence>